<evidence type="ECO:0000256" key="2">
    <source>
        <dbReference type="ARBA" id="ARBA00022559"/>
    </source>
</evidence>
<dbReference type="Pfam" id="PF01328">
    <property type="entry name" value="Peroxidase_2"/>
    <property type="match status" value="1"/>
</dbReference>
<evidence type="ECO:0000313" key="10">
    <source>
        <dbReference type="EMBL" id="OLN88356.1"/>
    </source>
</evidence>
<organism evidence="10 11">
    <name type="scientific">Colletotrichum chlorophyti</name>
    <dbReference type="NCBI Taxonomy" id="708187"/>
    <lineage>
        <taxon>Eukaryota</taxon>
        <taxon>Fungi</taxon>
        <taxon>Dikarya</taxon>
        <taxon>Ascomycota</taxon>
        <taxon>Pezizomycotina</taxon>
        <taxon>Sordariomycetes</taxon>
        <taxon>Hypocreomycetidae</taxon>
        <taxon>Glomerellales</taxon>
        <taxon>Glomerellaceae</taxon>
        <taxon>Colletotrichum</taxon>
    </lineage>
</organism>
<dbReference type="PROSITE" id="PS51405">
    <property type="entry name" value="HEME_HALOPEROXIDASE"/>
    <property type="match status" value="1"/>
</dbReference>
<dbReference type="PANTHER" id="PTHR33577:SF16">
    <property type="entry name" value="HEME HALOPEROXIDASE FAMILY PROFILE DOMAIN-CONTAINING PROTEIN"/>
    <property type="match status" value="1"/>
</dbReference>
<proteinExistence type="inferred from homology"/>
<feature type="domain" description="Heme haloperoxidase family profile" evidence="9">
    <location>
        <begin position="65"/>
        <end position="315"/>
    </location>
</feature>
<evidence type="ECO:0000313" key="11">
    <source>
        <dbReference type="Proteomes" id="UP000186583"/>
    </source>
</evidence>
<evidence type="ECO:0000256" key="8">
    <source>
        <dbReference type="SAM" id="SignalP"/>
    </source>
</evidence>
<evidence type="ECO:0000256" key="3">
    <source>
        <dbReference type="ARBA" id="ARBA00022617"/>
    </source>
</evidence>
<name>A0A1Q8RVD4_9PEZI</name>
<feature type="chain" id="PRO_5012864442" evidence="8">
    <location>
        <begin position="20"/>
        <end position="438"/>
    </location>
</feature>
<dbReference type="GO" id="GO:0046872">
    <property type="term" value="F:metal ion binding"/>
    <property type="evidence" value="ECO:0007669"/>
    <property type="project" value="UniProtKB-KW"/>
</dbReference>
<dbReference type="SUPFAM" id="SSF47571">
    <property type="entry name" value="Cloroperoxidase"/>
    <property type="match status" value="1"/>
</dbReference>
<sequence>MKWLLLFSIVPCFGSGVYGFPAFLKDPVADAVASRLTARLSGAVREAHEKRVLFDPMTKPIDVTGAHEFIAPDFENGAQRGPCPGLNALANHGYINRNGVTSLVEVSTAINQVFGMGLDLGSILSVMGTVFVGNPLSLNPGFSIGYTTAGSQNLLGNLIGLLGTPRGLNGSHNIIEGDSSNTRGDLYVTGDASTMVMDQFESLYAMSSGDGNYDFGLFADRAAIRFHETVATNPNFYYGPFTGMVARNAGYFFACRMFANYSAENPAGLLNRETLKSFFAVQGEEGSFTYNPGWERIPNNWYRTPVDYGLVQLNLDIVALVAKYPELGSIGGNMGKVNNYAGVDLSDLTGGVLSTTSILEGNNLMCFVFEVVKTAAPNSLSTVFSIIAKPLNMLTDALGAAILNLACPAFKDLTVGGKNFEDGIKAEYPGARLSESVL</sequence>
<reference evidence="10 11" key="1">
    <citation type="submission" date="2016-11" db="EMBL/GenBank/DDBJ databases">
        <title>Draft Genome Assembly of Colletotrichum chlorophyti a pathogen of herbaceous plants.</title>
        <authorList>
            <person name="Gan P."/>
            <person name="Narusaka M."/>
            <person name="Tsushima A."/>
            <person name="Narusaka Y."/>
            <person name="Takano Y."/>
            <person name="Shirasu K."/>
        </authorList>
    </citation>
    <scope>NUCLEOTIDE SEQUENCE [LARGE SCALE GENOMIC DNA]</scope>
    <source>
        <strain evidence="10 11">NTL11</strain>
    </source>
</reference>
<gene>
    <name evidence="10" type="ORF">CCHL11_00224</name>
</gene>
<keyword evidence="2" id="KW-0575">Peroxidase</keyword>
<evidence type="ECO:0000256" key="5">
    <source>
        <dbReference type="ARBA" id="ARBA00023002"/>
    </source>
</evidence>
<dbReference type="Proteomes" id="UP000186583">
    <property type="component" value="Unassembled WGS sequence"/>
</dbReference>
<dbReference type="STRING" id="708187.A0A1Q8RVD4"/>
<dbReference type="PANTHER" id="PTHR33577">
    <property type="entry name" value="STERIGMATOCYSTIN BIOSYNTHESIS PEROXIDASE STCC-RELATED"/>
    <property type="match status" value="1"/>
</dbReference>
<evidence type="ECO:0000259" key="9">
    <source>
        <dbReference type="PROSITE" id="PS51405"/>
    </source>
</evidence>
<keyword evidence="11" id="KW-1185">Reference proteome</keyword>
<keyword evidence="5" id="KW-0560">Oxidoreductase</keyword>
<comment type="cofactor">
    <cofactor evidence="1">
        <name>heme b</name>
        <dbReference type="ChEBI" id="CHEBI:60344"/>
    </cofactor>
</comment>
<comment type="caution">
    <text evidence="10">The sequence shown here is derived from an EMBL/GenBank/DDBJ whole genome shotgun (WGS) entry which is preliminary data.</text>
</comment>
<dbReference type="AlphaFoldDB" id="A0A1Q8RVD4"/>
<evidence type="ECO:0000256" key="7">
    <source>
        <dbReference type="ARBA" id="ARBA00025795"/>
    </source>
</evidence>
<comment type="similarity">
    <text evidence="7">Belongs to the chloroperoxidase family.</text>
</comment>
<dbReference type="Gene3D" id="1.10.489.10">
    <property type="entry name" value="Chloroperoxidase-like"/>
    <property type="match status" value="1"/>
</dbReference>
<evidence type="ECO:0000256" key="4">
    <source>
        <dbReference type="ARBA" id="ARBA00022723"/>
    </source>
</evidence>
<evidence type="ECO:0000256" key="6">
    <source>
        <dbReference type="ARBA" id="ARBA00023004"/>
    </source>
</evidence>
<dbReference type="InterPro" id="IPR000028">
    <property type="entry name" value="Chloroperoxidase"/>
</dbReference>
<dbReference type="EMBL" id="MPGH01000088">
    <property type="protein sequence ID" value="OLN88356.1"/>
    <property type="molecule type" value="Genomic_DNA"/>
</dbReference>
<keyword evidence="8" id="KW-0732">Signal</keyword>
<protein>
    <submittedName>
        <fullName evidence="10">Aromatic peroxygenase 1</fullName>
    </submittedName>
</protein>
<dbReference type="InterPro" id="IPR036851">
    <property type="entry name" value="Chloroperoxidase-like_sf"/>
</dbReference>
<keyword evidence="4" id="KW-0479">Metal-binding</keyword>
<feature type="signal peptide" evidence="8">
    <location>
        <begin position="1"/>
        <end position="19"/>
    </location>
</feature>
<keyword evidence="6" id="KW-0408">Iron</keyword>
<evidence type="ECO:0000256" key="1">
    <source>
        <dbReference type="ARBA" id="ARBA00001970"/>
    </source>
</evidence>
<dbReference type="GO" id="GO:0004601">
    <property type="term" value="F:peroxidase activity"/>
    <property type="evidence" value="ECO:0007669"/>
    <property type="project" value="UniProtKB-KW"/>
</dbReference>
<accession>A0A1Q8RVD4</accession>
<keyword evidence="3" id="KW-0349">Heme</keyword>
<dbReference type="OrthoDB" id="407298at2759"/>